<sequence>MTSLICRRYLCLQRTWNVHRKHTSNYIGIASNLSKPVQTSRSSSIHSSSIASKPNYCHFNFIAALSSTIQCCTFATKQGSVHVKEKHTKAKLNKGKIQEREREIIFDT</sequence>
<name>A0A8D8SMS6_9HEMI</name>
<dbReference type="AlphaFoldDB" id="A0A8D8SMS6"/>
<dbReference type="EMBL" id="HBUF01229133">
    <property type="protein sequence ID" value="CAG6672656.1"/>
    <property type="molecule type" value="Transcribed_RNA"/>
</dbReference>
<protein>
    <submittedName>
        <fullName evidence="1">Uncharacterized protein</fullName>
    </submittedName>
</protein>
<reference evidence="1" key="1">
    <citation type="submission" date="2021-05" db="EMBL/GenBank/DDBJ databases">
        <authorList>
            <person name="Alioto T."/>
            <person name="Alioto T."/>
            <person name="Gomez Garrido J."/>
        </authorList>
    </citation>
    <scope>NUCLEOTIDE SEQUENCE</scope>
</reference>
<organism evidence="1">
    <name type="scientific">Cacopsylla melanoneura</name>
    <dbReference type="NCBI Taxonomy" id="428564"/>
    <lineage>
        <taxon>Eukaryota</taxon>
        <taxon>Metazoa</taxon>
        <taxon>Ecdysozoa</taxon>
        <taxon>Arthropoda</taxon>
        <taxon>Hexapoda</taxon>
        <taxon>Insecta</taxon>
        <taxon>Pterygota</taxon>
        <taxon>Neoptera</taxon>
        <taxon>Paraneoptera</taxon>
        <taxon>Hemiptera</taxon>
        <taxon>Sternorrhyncha</taxon>
        <taxon>Psylloidea</taxon>
        <taxon>Psyllidae</taxon>
        <taxon>Psyllinae</taxon>
        <taxon>Cacopsylla</taxon>
    </lineage>
</organism>
<proteinExistence type="predicted"/>
<dbReference type="EMBL" id="HBUF01229132">
    <property type="protein sequence ID" value="CAG6672655.1"/>
    <property type="molecule type" value="Transcribed_RNA"/>
</dbReference>
<accession>A0A8D8SMS6</accession>
<evidence type="ECO:0000313" key="1">
    <source>
        <dbReference type="EMBL" id="CAG6672655.1"/>
    </source>
</evidence>